<dbReference type="EMBL" id="KN819370">
    <property type="protein sequence ID" value="KIJ11974.1"/>
    <property type="molecule type" value="Genomic_DNA"/>
</dbReference>
<evidence type="ECO:0000256" key="1">
    <source>
        <dbReference type="SAM" id="MobiDB-lite"/>
    </source>
</evidence>
<dbReference type="InterPro" id="IPR013087">
    <property type="entry name" value="Znf_C2H2_type"/>
</dbReference>
<gene>
    <name evidence="3" type="ORF">PAXINDRAFT_181696</name>
</gene>
<feature type="compositionally biased region" description="Polar residues" evidence="1">
    <location>
        <begin position="384"/>
        <end position="393"/>
    </location>
</feature>
<evidence type="ECO:0000313" key="4">
    <source>
        <dbReference type="Proteomes" id="UP000053647"/>
    </source>
</evidence>
<feature type="domain" description="C2H2-type" evidence="2">
    <location>
        <begin position="190"/>
        <end position="212"/>
    </location>
</feature>
<accession>A0A0C9STB8</accession>
<feature type="compositionally biased region" description="Polar residues" evidence="1">
    <location>
        <begin position="417"/>
        <end position="436"/>
    </location>
</feature>
<name>A0A0C9STB8_PAXIN</name>
<evidence type="ECO:0000259" key="2">
    <source>
        <dbReference type="PROSITE" id="PS00028"/>
    </source>
</evidence>
<feature type="region of interest" description="Disordered" evidence="1">
    <location>
        <begin position="384"/>
        <end position="436"/>
    </location>
</feature>
<dbReference type="AlphaFoldDB" id="A0A0C9STB8"/>
<dbReference type="HOGENOM" id="CLU_597386_0_0_1"/>
<organism evidence="3 4">
    <name type="scientific">Paxillus involutus ATCC 200175</name>
    <dbReference type="NCBI Taxonomy" id="664439"/>
    <lineage>
        <taxon>Eukaryota</taxon>
        <taxon>Fungi</taxon>
        <taxon>Dikarya</taxon>
        <taxon>Basidiomycota</taxon>
        <taxon>Agaricomycotina</taxon>
        <taxon>Agaricomycetes</taxon>
        <taxon>Agaricomycetidae</taxon>
        <taxon>Boletales</taxon>
        <taxon>Paxilineae</taxon>
        <taxon>Paxillaceae</taxon>
        <taxon>Paxillus</taxon>
    </lineage>
</organism>
<reference evidence="4" key="2">
    <citation type="submission" date="2015-01" db="EMBL/GenBank/DDBJ databases">
        <title>Evolutionary Origins and Diversification of the Mycorrhizal Mutualists.</title>
        <authorList>
            <consortium name="DOE Joint Genome Institute"/>
            <consortium name="Mycorrhizal Genomics Consortium"/>
            <person name="Kohler A."/>
            <person name="Kuo A."/>
            <person name="Nagy L.G."/>
            <person name="Floudas D."/>
            <person name="Copeland A."/>
            <person name="Barry K.W."/>
            <person name="Cichocki N."/>
            <person name="Veneault-Fourrey C."/>
            <person name="LaButti K."/>
            <person name="Lindquist E.A."/>
            <person name="Lipzen A."/>
            <person name="Lundell T."/>
            <person name="Morin E."/>
            <person name="Murat C."/>
            <person name="Riley R."/>
            <person name="Ohm R."/>
            <person name="Sun H."/>
            <person name="Tunlid A."/>
            <person name="Henrissat B."/>
            <person name="Grigoriev I.V."/>
            <person name="Hibbett D.S."/>
            <person name="Martin F."/>
        </authorList>
    </citation>
    <scope>NUCLEOTIDE SEQUENCE [LARGE SCALE GENOMIC DNA]</scope>
    <source>
        <strain evidence="4">ATCC 200175</strain>
    </source>
</reference>
<feature type="region of interest" description="Disordered" evidence="1">
    <location>
        <begin position="254"/>
        <end position="284"/>
    </location>
</feature>
<proteinExistence type="predicted"/>
<feature type="compositionally biased region" description="Basic residues" evidence="1">
    <location>
        <begin position="259"/>
        <end position="268"/>
    </location>
</feature>
<dbReference type="OrthoDB" id="3258262at2759"/>
<dbReference type="PROSITE" id="PS00028">
    <property type="entry name" value="ZINC_FINGER_C2H2_1"/>
    <property type="match status" value="1"/>
</dbReference>
<keyword evidence="4" id="KW-1185">Reference proteome</keyword>
<reference evidence="3 4" key="1">
    <citation type="submission" date="2014-06" db="EMBL/GenBank/DDBJ databases">
        <authorList>
            <consortium name="DOE Joint Genome Institute"/>
            <person name="Kuo A."/>
            <person name="Kohler A."/>
            <person name="Nagy L.G."/>
            <person name="Floudas D."/>
            <person name="Copeland A."/>
            <person name="Barry K.W."/>
            <person name="Cichocki N."/>
            <person name="Veneault-Fourrey C."/>
            <person name="LaButti K."/>
            <person name="Lindquist E.A."/>
            <person name="Lipzen A."/>
            <person name="Lundell T."/>
            <person name="Morin E."/>
            <person name="Murat C."/>
            <person name="Sun H."/>
            <person name="Tunlid A."/>
            <person name="Henrissat B."/>
            <person name="Grigoriev I.V."/>
            <person name="Hibbett D.S."/>
            <person name="Martin F."/>
            <person name="Nordberg H.P."/>
            <person name="Cantor M.N."/>
            <person name="Hua S.X."/>
        </authorList>
    </citation>
    <scope>NUCLEOTIDE SEQUENCE [LARGE SCALE GENOMIC DNA]</scope>
    <source>
        <strain evidence="3 4">ATCC 200175</strain>
    </source>
</reference>
<dbReference type="Proteomes" id="UP000053647">
    <property type="component" value="Unassembled WGS sequence"/>
</dbReference>
<sequence>MFNDPNIDTFSGNDPHTWDELNPDTRRFGGIFLLEVPEDVSVDCGDPTDEAEHGDSDLDAISQWAFYAEVDNLTTTTQAPSAPSTDQGSTISAAQQIIARYRAINGDDHELDCGNMGGNEKDLPRIPDDQRSMYTLITPGDAQSSMDMMWRPKPKVHMRRTAKQELDEAQAQALEMMRNAGLKSTDRIQCRRRGCADILRDADALKYHLHIHNIADALDVPLVDHSHEDPATADIKDIPTLAPATRKPLLVDSATSHSKTFKRSHSRSKSCAVTRENSKTSIATPRKLSAGGLLPTLFSPREPTPETQYAPSLTVVAASVISTPSRRKPPAPVSVDAVKYTALAHPPLQTLMPSRGRSARKDTIVAAVGAGYNASIAMMLSPPSSLAPQTNSPLVLPSAMQEGKEKGAQEVKESRESFQSGKENDESSSGYESYSK</sequence>
<protein>
    <submittedName>
        <fullName evidence="3">Unplaced genomic scaffold PAXINscaffold_48, whole genome shotgun sequence</fullName>
    </submittedName>
</protein>
<feature type="compositionally biased region" description="Basic and acidic residues" evidence="1">
    <location>
        <begin position="402"/>
        <end position="416"/>
    </location>
</feature>
<evidence type="ECO:0000313" key="3">
    <source>
        <dbReference type="EMBL" id="KIJ11974.1"/>
    </source>
</evidence>